<sequence>MSSAGPRTVLAAASWRFRAGKSLFILYAEIMPLPHRADAGAGTAKTCQVCDEDAARTQQVRAGCRYGRKGVSVLSGKYESGIINERIKNRRIHEMDSFGLGLEFLPFRHPFQFERVRTIVRGNLINVKNIRIHTHLYERRADGGRRRWGVQRKGRRRDVQRTRGVQTAGRQRRRRAQRVNGRRRRVRRAEGGFGVQKAWGTCRGRGGVKMQGLAHASLTLTFPYKAKHRRVTIYTRQRAAFHWQMTKLPSGHTRGDLFKQSFKAFGQDTQKIFTIRSAPQHKGYVDFAALILKLPRQRCAWLSNGTKFIQIGQVVPKIWTIRS</sequence>
<evidence type="ECO:0000256" key="1">
    <source>
        <dbReference type="SAM" id="MobiDB-lite"/>
    </source>
</evidence>
<evidence type="ECO:0000313" key="2">
    <source>
        <dbReference type="EMBL" id="KAJ7192582.1"/>
    </source>
</evidence>
<comment type="caution">
    <text evidence="2">The sequence shown here is derived from an EMBL/GenBank/DDBJ whole genome shotgun (WGS) entry which is preliminary data.</text>
</comment>
<protein>
    <submittedName>
        <fullName evidence="2">Uncharacterized protein</fullName>
    </submittedName>
</protein>
<name>A0AAD6USF5_9AGAR</name>
<feature type="compositionally biased region" description="Basic residues" evidence="1">
    <location>
        <begin position="170"/>
        <end position="183"/>
    </location>
</feature>
<feature type="region of interest" description="Disordered" evidence="1">
    <location>
        <begin position="152"/>
        <end position="183"/>
    </location>
</feature>
<reference evidence="2" key="1">
    <citation type="submission" date="2023-03" db="EMBL/GenBank/DDBJ databases">
        <title>Massive genome expansion in bonnet fungi (Mycena s.s.) driven by repeated elements and novel gene families across ecological guilds.</title>
        <authorList>
            <consortium name="Lawrence Berkeley National Laboratory"/>
            <person name="Harder C.B."/>
            <person name="Miyauchi S."/>
            <person name="Viragh M."/>
            <person name="Kuo A."/>
            <person name="Thoen E."/>
            <person name="Andreopoulos B."/>
            <person name="Lu D."/>
            <person name="Skrede I."/>
            <person name="Drula E."/>
            <person name="Henrissat B."/>
            <person name="Morin E."/>
            <person name="Kohler A."/>
            <person name="Barry K."/>
            <person name="LaButti K."/>
            <person name="Morin E."/>
            <person name="Salamov A."/>
            <person name="Lipzen A."/>
            <person name="Mereny Z."/>
            <person name="Hegedus B."/>
            <person name="Baldrian P."/>
            <person name="Stursova M."/>
            <person name="Weitz H."/>
            <person name="Taylor A."/>
            <person name="Grigoriev I.V."/>
            <person name="Nagy L.G."/>
            <person name="Martin F."/>
            <person name="Kauserud H."/>
        </authorList>
    </citation>
    <scope>NUCLEOTIDE SEQUENCE</scope>
    <source>
        <strain evidence="2">9144</strain>
    </source>
</reference>
<dbReference type="AlphaFoldDB" id="A0AAD6USF5"/>
<evidence type="ECO:0000313" key="3">
    <source>
        <dbReference type="Proteomes" id="UP001219525"/>
    </source>
</evidence>
<accession>A0AAD6USF5</accession>
<proteinExistence type="predicted"/>
<organism evidence="2 3">
    <name type="scientific">Mycena pura</name>
    <dbReference type="NCBI Taxonomy" id="153505"/>
    <lineage>
        <taxon>Eukaryota</taxon>
        <taxon>Fungi</taxon>
        <taxon>Dikarya</taxon>
        <taxon>Basidiomycota</taxon>
        <taxon>Agaricomycotina</taxon>
        <taxon>Agaricomycetes</taxon>
        <taxon>Agaricomycetidae</taxon>
        <taxon>Agaricales</taxon>
        <taxon>Marasmiineae</taxon>
        <taxon>Mycenaceae</taxon>
        <taxon>Mycena</taxon>
    </lineage>
</organism>
<gene>
    <name evidence="2" type="ORF">GGX14DRAFT_406249</name>
</gene>
<dbReference type="EMBL" id="JARJCW010000118">
    <property type="protein sequence ID" value="KAJ7192582.1"/>
    <property type="molecule type" value="Genomic_DNA"/>
</dbReference>
<dbReference type="Proteomes" id="UP001219525">
    <property type="component" value="Unassembled WGS sequence"/>
</dbReference>
<keyword evidence="3" id="KW-1185">Reference proteome</keyword>